<name>A0AA86UFX7_9EUKA</name>
<evidence type="ECO:0000313" key="2">
    <source>
        <dbReference type="EMBL" id="CAL6107071.1"/>
    </source>
</evidence>
<organism evidence="1">
    <name type="scientific">Hexamita inflata</name>
    <dbReference type="NCBI Taxonomy" id="28002"/>
    <lineage>
        <taxon>Eukaryota</taxon>
        <taxon>Metamonada</taxon>
        <taxon>Diplomonadida</taxon>
        <taxon>Hexamitidae</taxon>
        <taxon>Hexamitinae</taxon>
        <taxon>Hexamita</taxon>
    </lineage>
</organism>
<gene>
    <name evidence="1" type="ORF">HINF_LOCUS37966</name>
    <name evidence="2" type="ORF">HINF_LOCUS74234</name>
</gene>
<dbReference type="EMBL" id="CATOUU010000808">
    <property type="protein sequence ID" value="CAI9950321.1"/>
    <property type="molecule type" value="Genomic_DNA"/>
</dbReference>
<dbReference type="AlphaFoldDB" id="A0AA86UFX7"/>
<dbReference type="EMBL" id="CAXDID020000625">
    <property type="protein sequence ID" value="CAL6107071.1"/>
    <property type="molecule type" value="Genomic_DNA"/>
</dbReference>
<reference evidence="1" key="1">
    <citation type="submission" date="2023-06" db="EMBL/GenBank/DDBJ databases">
        <authorList>
            <person name="Kurt Z."/>
        </authorList>
    </citation>
    <scope>NUCLEOTIDE SEQUENCE</scope>
</reference>
<proteinExistence type="predicted"/>
<comment type="caution">
    <text evidence="1">The sequence shown here is derived from an EMBL/GenBank/DDBJ whole genome shotgun (WGS) entry which is preliminary data.</text>
</comment>
<sequence length="110" mass="12926">MLQVPKVLRQINNESKCTQRTNHSTKLLSFQSSSERLRQNLSTDFCSIEDYNKKYKLMQNISETVEVLQTIESKIQHLESCSATIETNFEAMQRNIVKIKRYVIKLNNKQ</sequence>
<protein>
    <submittedName>
        <fullName evidence="2">Hypothetical_protein</fullName>
    </submittedName>
</protein>
<dbReference type="Proteomes" id="UP001642409">
    <property type="component" value="Unassembled WGS sequence"/>
</dbReference>
<keyword evidence="3" id="KW-1185">Reference proteome</keyword>
<evidence type="ECO:0000313" key="3">
    <source>
        <dbReference type="Proteomes" id="UP001642409"/>
    </source>
</evidence>
<evidence type="ECO:0000313" key="1">
    <source>
        <dbReference type="EMBL" id="CAI9950321.1"/>
    </source>
</evidence>
<accession>A0AA86UFX7</accession>
<reference evidence="2 3" key="2">
    <citation type="submission" date="2024-07" db="EMBL/GenBank/DDBJ databases">
        <authorList>
            <person name="Akdeniz Z."/>
        </authorList>
    </citation>
    <scope>NUCLEOTIDE SEQUENCE [LARGE SCALE GENOMIC DNA]</scope>
</reference>